<dbReference type="SUPFAM" id="SSF46785">
    <property type="entry name" value="Winged helix' DNA-binding domain"/>
    <property type="match status" value="1"/>
</dbReference>
<keyword evidence="3" id="KW-0238">DNA-binding</keyword>
<dbReference type="InterPro" id="IPR050950">
    <property type="entry name" value="HTH-type_LysR_regulators"/>
</dbReference>
<accession>A0A2N4U5M1</accession>
<dbReference type="Gene3D" id="3.40.190.290">
    <property type="match status" value="1"/>
</dbReference>
<dbReference type="InterPro" id="IPR036390">
    <property type="entry name" value="WH_DNA-bd_sf"/>
</dbReference>
<feature type="domain" description="HTH lysR-type" evidence="5">
    <location>
        <begin position="4"/>
        <end position="61"/>
    </location>
</feature>
<evidence type="ECO:0000259" key="5">
    <source>
        <dbReference type="PROSITE" id="PS50931"/>
    </source>
</evidence>
<dbReference type="AlphaFoldDB" id="A0A2N4U5M1"/>
<dbReference type="FunFam" id="1.10.10.10:FF:000001">
    <property type="entry name" value="LysR family transcriptional regulator"/>
    <property type="match status" value="1"/>
</dbReference>
<evidence type="ECO:0000256" key="4">
    <source>
        <dbReference type="ARBA" id="ARBA00023163"/>
    </source>
</evidence>
<gene>
    <name evidence="6" type="ORF">CR159_07495</name>
</gene>
<evidence type="ECO:0000256" key="3">
    <source>
        <dbReference type="ARBA" id="ARBA00023125"/>
    </source>
</evidence>
<dbReference type="GO" id="GO:0003677">
    <property type="term" value="F:DNA binding"/>
    <property type="evidence" value="ECO:0007669"/>
    <property type="project" value="UniProtKB-KW"/>
</dbReference>
<reference evidence="6 7" key="1">
    <citation type="submission" date="2017-10" db="EMBL/GenBank/DDBJ databases">
        <title>Two draft genome sequences of Pusillimonas sp. strains isolated from a nitrate- and radionuclide-contaminated groundwater in Russia.</title>
        <authorList>
            <person name="Grouzdev D.S."/>
            <person name="Tourova T.P."/>
            <person name="Goeva M.A."/>
            <person name="Babich T.L."/>
            <person name="Sokolova D.S."/>
            <person name="Abdullin R."/>
            <person name="Poltaraus A.B."/>
            <person name="Toshchakov S.V."/>
            <person name="Nazina T.N."/>
        </authorList>
    </citation>
    <scope>NUCLEOTIDE SEQUENCE [LARGE SCALE GENOMIC DNA]</scope>
    <source>
        <strain evidence="6 7">JR1/69-3-13</strain>
    </source>
</reference>
<dbReference type="InterPro" id="IPR005119">
    <property type="entry name" value="LysR_subst-bd"/>
</dbReference>
<comment type="similarity">
    <text evidence="1">Belongs to the LysR transcriptional regulatory family.</text>
</comment>
<dbReference type="EMBL" id="PDNW01000005">
    <property type="protein sequence ID" value="PLC50299.1"/>
    <property type="molecule type" value="Genomic_DNA"/>
</dbReference>
<dbReference type="InterPro" id="IPR000847">
    <property type="entry name" value="LysR_HTH_N"/>
</dbReference>
<dbReference type="Proteomes" id="UP000234190">
    <property type="component" value="Unassembled WGS sequence"/>
</dbReference>
<dbReference type="PANTHER" id="PTHR30419:SF2">
    <property type="entry name" value="LYSR FAMILY TRANSCRIPTIONAL REGULATOR"/>
    <property type="match status" value="1"/>
</dbReference>
<keyword evidence="7" id="KW-1185">Reference proteome</keyword>
<organism evidence="6 7">
    <name type="scientific">Pollutimonas subterranea</name>
    <dbReference type="NCBI Taxonomy" id="2045210"/>
    <lineage>
        <taxon>Bacteria</taxon>
        <taxon>Pseudomonadati</taxon>
        <taxon>Pseudomonadota</taxon>
        <taxon>Betaproteobacteria</taxon>
        <taxon>Burkholderiales</taxon>
        <taxon>Alcaligenaceae</taxon>
        <taxon>Pollutimonas</taxon>
    </lineage>
</organism>
<proteinExistence type="inferred from homology"/>
<dbReference type="GO" id="GO:0005829">
    <property type="term" value="C:cytosol"/>
    <property type="evidence" value="ECO:0007669"/>
    <property type="project" value="TreeGrafter"/>
</dbReference>
<dbReference type="PANTHER" id="PTHR30419">
    <property type="entry name" value="HTH-TYPE TRANSCRIPTIONAL REGULATOR YBHD"/>
    <property type="match status" value="1"/>
</dbReference>
<protein>
    <submittedName>
        <fullName evidence="6">LysR family transcriptional regulator</fullName>
    </submittedName>
</protein>
<dbReference type="RefSeq" id="WP_102073403.1">
    <property type="nucleotide sequence ID" value="NZ_PDNW01000005.1"/>
</dbReference>
<dbReference type="Gene3D" id="1.10.10.10">
    <property type="entry name" value="Winged helix-like DNA-binding domain superfamily/Winged helix DNA-binding domain"/>
    <property type="match status" value="1"/>
</dbReference>
<evidence type="ECO:0000313" key="7">
    <source>
        <dbReference type="Proteomes" id="UP000234190"/>
    </source>
</evidence>
<dbReference type="GO" id="GO:0003700">
    <property type="term" value="F:DNA-binding transcription factor activity"/>
    <property type="evidence" value="ECO:0007669"/>
    <property type="project" value="InterPro"/>
</dbReference>
<dbReference type="InterPro" id="IPR036388">
    <property type="entry name" value="WH-like_DNA-bd_sf"/>
</dbReference>
<comment type="caution">
    <text evidence="6">The sequence shown here is derived from an EMBL/GenBank/DDBJ whole genome shotgun (WGS) entry which is preliminary data.</text>
</comment>
<sequence length="300" mass="32912">MRDLDLTTLRLFVTVCEMRSIARAADQSNIVGSAVSKRIAALEEVLGVRLLTRRRHGVVPTAAGETLLEHARAMLASAERIRRDMQSYAAGVKGQVRILATASVLAESLPEDLAVFLQNPDYRTIQIDIEERLSADVIRGIKEGVASVGICWDVADFQGLQTQAYRTDRLAVVVHPDHPLASLQSMDFEASLDYEHVSLSSASAVQIMLKRQALLMGRQLVERVFVSNLNAVLRVVLANLAISVVPVEVAQVYANVQSLRVIPLNDPWAQRRFAICYRGEALLSPAADLLVKHLTSIAPS</sequence>
<keyword evidence="2" id="KW-0805">Transcription regulation</keyword>
<evidence type="ECO:0000256" key="1">
    <source>
        <dbReference type="ARBA" id="ARBA00009437"/>
    </source>
</evidence>
<evidence type="ECO:0000256" key="2">
    <source>
        <dbReference type="ARBA" id="ARBA00023015"/>
    </source>
</evidence>
<dbReference type="Pfam" id="PF03466">
    <property type="entry name" value="LysR_substrate"/>
    <property type="match status" value="1"/>
</dbReference>
<name>A0A2N4U5M1_9BURK</name>
<dbReference type="PROSITE" id="PS50931">
    <property type="entry name" value="HTH_LYSR"/>
    <property type="match status" value="1"/>
</dbReference>
<dbReference type="Pfam" id="PF00126">
    <property type="entry name" value="HTH_1"/>
    <property type="match status" value="1"/>
</dbReference>
<dbReference type="SUPFAM" id="SSF53850">
    <property type="entry name" value="Periplasmic binding protein-like II"/>
    <property type="match status" value="1"/>
</dbReference>
<dbReference type="OrthoDB" id="9785974at2"/>
<evidence type="ECO:0000313" key="6">
    <source>
        <dbReference type="EMBL" id="PLC50299.1"/>
    </source>
</evidence>
<keyword evidence="4" id="KW-0804">Transcription</keyword>